<comment type="caution">
    <text evidence="1">The sequence shown here is derived from an EMBL/GenBank/DDBJ whole genome shotgun (WGS) entry which is preliminary data.</text>
</comment>
<keyword evidence="2" id="KW-1185">Reference proteome</keyword>
<dbReference type="AlphaFoldDB" id="G7CDQ4"/>
<reference evidence="1 2" key="1">
    <citation type="submission" date="2011-11" db="EMBL/GenBank/DDBJ databases">
        <authorList>
            <consortium name="Tuberculosis Structural Genomics Consortium"/>
            <person name="Ioerger T.R."/>
        </authorList>
    </citation>
    <scope>NUCLEOTIDE SEQUENCE [LARGE SCALE GENOMIC DNA]</scope>
    <source>
        <strain evidence="2">ATCC 19527 / DSM 44167 / CIP 105390 / JCM 6362 / NCTC 10409 / 316</strain>
    </source>
</reference>
<protein>
    <submittedName>
        <fullName evidence="1">Uncharacterized protein</fullName>
    </submittedName>
</protein>
<organism evidence="1 2">
    <name type="scientific">Mycolicibacterium thermoresistibile (strain ATCC 19527 / DSM 44167 / CIP 105390 / JCM 6362 / NCTC 10409 / 316)</name>
    <name type="common">Mycobacterium thermoresistibile</name>
    <dbReference type="NCBI Taxonomy" id="1078020"/>
    <lineage>
        <taxon>Bacteria</taxon>
        <taxon>Bacillati</taxon>
        <taxon>Actinomycetota</taxon>
        <taxon>Actinomycetes</taxon>
        <taxon>Mycobacteriales</taxon>
        <taxon>Mycobacteriaceae</taxon>
        <taxon>Mycolicibacterium</taxon>
    </lineage>
</organism>
<dbReference type="EMBL" id="AGVE01000023">
    <property type="protein sequence ID" value="EHI14078.1"/>
    <property type="molecule type" value="Genomic_DNA"/>
</dbReference>
<sequence length="31" mass="3810">MPLRAESLAYSLRTSSDFRCNWWYMSIHLKF</sequence>
<evidence type="ECO:0000313" key="1">
    <source>
        <dbReference type="EMBL" id="EHI14078.1"/>
    </source>
</evidence>
<dbReference type="Proteomes" id="UP000004915">
    <property type="component" value="Unassembled WGS sequence"/>
</dbReference>
<accession>G7CDQ4</accession>
<evidence type="ECO:0000313" key="2">
    <source>
        <dbReference type="Proteomes" id="UP000004915"/>
    </source>
</evidence>
<proteinExistence type="predicted"/>
<gene>
    <name evidence="1" type="ORF">KEK_05532</name>
</gene>
<name>G7CDQ4_MYCT3</name>